<feature type="region of interest" description="Disordered" evidence="1">
    <location>
        <begin position="424"/>
        <end position="447"/>
    </location>
</feature>
<gene>
    <name evidence="3" type="ORF">SDRG_04328</name>
</gene>
<dbReference type="OrthoDB" id="2156010at2759"/>
<dbReference type="InParanoid" id="T0S7E8"/>
<dbReference type="AlphaFoldDB" id="T0S7E8"/>
<dbReference type="Proteomes" id="UP000030762">
    <property type="component" value="Unassembled WGS sequence"/>
</dbReference>
<dbReference type="SMART" id="SM00256">
    <property type="entry name" value="FBOX"/>
    <property type="match status" value="1"/>
</dbReference>
<evidence type="ECO:0000313" key="4">
    <source>
        <dbReference type="Proteomes" id="UP000030762"/>
    </source>
</evidence>
<dbReference type="PANTHER" id="PTHR47463:SF2">
    <property type="entry name" value="F-BOX PROTEIN SKIP16"/>
    <property type="match status" value="1"/>
</dbReference>
<dbReference type="OMA" id="NDVYALH"/>
<feature type="domain" description="ApaG" evidence="2">
    <location>
        <begin position="284"/>
        <end position="423"/>
    </location>
</feature>
<dbReference type="Pfam" id="PF04379">
    <property type="entry name" value="DUF525"/>
    <property type="match status" value="1"/>
</dbReference>
<protein>
    <recommendedName>
        <fullName evidence="2">ApaG domain-containing protein</fullName>
    </recommendedName>
</protein>
<dbReference type="Pfam" id="PF12937">
    <property type="entry name" value="F-box-like"/>
    <property type="match status" value="1"/>
</dbReference>
<dbReference type="PANTHER" id="PTHR47463">
    <property type="entry name" value="F-BOX PROTEIN SKIP16"/>
    <property type="match status" value="1"/>
</dbReference>
<organism evidence="3 4">
    <name type="scientific">Saprolegnia diclina (strain VS20)</name>
    <dbReference type="NCBI Taxonomy" id="1156394"/>
    <lineage>
        <taxon>Eukaryota</taxon>
        <taxon>Sar</taxon>
        <taxon>Stramenopiles</taxon>
        <taxon>Oomycota</taxon>
        <taxon>Saprolegniomycetes</taxon>
        <taxon>Saprolegniales</taxon>
        <taxon>Saprolegniaceae</taxon>
        <taxon>Saprolegnia</taxon>
    </lineage>
</organism>
<dbReference type="eggNOG" id="KOG4408">
    <property type="taxonomic scope" value="Eukaryota"/>
</dbReference>
<dbReference type="GeneID" id="19945055"/>
<dbReference type="STRING" id="1156394.T0S7E8"/>
<dbReference type="InterPro" id="IPR036767">
    <property type="entry name" value="ApaG_sf"/>
</dbReference>
<reference evidence="3 4" key="1">
    <citation type="submission" date="2012-04" db="EMBL/GenBank/DDBJ databases">
        <title>The Genome Sequence of Saprolegnia declina VS20.</title>
        <authorList>
            <consortium name="The Broad Institute Genome Sequencing Platform"/>
            <person name="Russ C."/>
            <person name="Nusbaum C."/>
            <person name="Tyler B."/>
            <person name="van West P."/>
            <person name="Dieguez-Uribeondo J."/>
            <person name="de Bruijn I."/>
            <person name="Tripathy S."/>
            <person name="Jiang R."/>
            <person name="Young S.K."/>
            <person name="Zeng Q."/>
            <person name="Gargeya S."/>
            <person name="Fitzgerald M."/>
            <person name="Haas B."/>
            <person name="Abouelleil A."/>
            <person name="Alvarado L."/>
            <person name="Arachchi H.M."/>
            <person name="Berlin A."/>
            <person name="Chapman S.B."/>
            <person name="Goldberg J."/>
            <person name="Griggs A."/>
            <person name="Gujja S."/>
            <person name="Hansen M."/>
            <person name="Howarth C."/>
            <person name="Imamovic A."/>
            <person name="Larimer J."/>
            <person name="McCowen C."/>
            <person name="Montmayeur A."/>
            <person name="Murphy C."/>
            <person name="Neiman D."/>
            <person name="Pearson M."/>
            <person name="Priest M."/>
            <person name="Roberts A."/>
            <person name="Saif S."/>
            <person name="Shea T."/>
            <person name="Sisk P."/>
            <person name="Sykes S."/>
            <person name="Wortman J."/>
            <person name="Nusbaum C."/>
            <person name="Birren B."/>
        </authorList>
    </citation>
    <scope>NUCLEOTIDE SEQUENCE [LARGE SCALE GENOMIC DNA]</scope>
    <source>
        <strain evidence="3 4">VS20</strain>
    </source>
</reference>
<keyword evidence="4" id="KW-1185">Reference proteome</keyword>
<feature type="compositionally biased region" description="Acidic residues" evidence="1">
    <location>
        <begin position="428"/>
        <end position="447"/>
    </location>
</feature>
<dbReference type="SUPFAM" id="SSF81383">
    <property type="entry name" value="F-box domain"/>
    <property type="match status" value="1"/>
</dbReference>
<evidence type="ECO:0000256" key="1">
    <source>
        <dbReference type="SAM" id="MobiDB-lite"/>
    </source>
</evidence>
<dbReference type="InterPro" id="IPR036047">
    <property type="entry name" value="F-box-like_dom_sf"/>
</dbReference>
<evidence type="ECO:0000313" key="3">
    <source>
        <dbReference type="EMBL" id="EQC38627.1"/>
    </source>
</evidence>
<dbReference type="EMBL" id="JH767141">
    <property type="protein sequence ID" value="EQC38627.1"/>
    <property type="molecule type" value="Genomic_DNA"/>
</dbReference>
<accession>T0S7E8</accession>
<dbReference type="InterPro" id="IPR007474">
    <property type="entry name" value="ApaG_domain"/>
</dbReference>
<dbReference type="InterPro" id="IPR001810">
    <property type="entry name" value="F-box_dom"/>
</dbReference>
<name>T0S7E8_SAPDV</name>
<dbReference type="SUPFAM" id="SSF110069">
    <property type="entry name" value="ApaG-like"/>
    <property type="match status" value="1"/>
</dbReference>
<proteinExistence type="predicted"/>
<sequence>MASSPDVLHLIFEYLDDHRDWVRAGCVCQRWRQVASSNRLWLPLLRRYCIPPSLSDVTGANQRAFAAVAAQYPGHLDIYAAIAPAVSVLRTINPSAAAETAHNVPFVQLLAPSGGRRDLWRPEATSCTRGEKLLLMLYHLFTNTSFMDMQMCCAALFGFFVCYNDVYALHLRRRWTVDVLSLHTQHFGTILGFAWAPGIEEGFGLVLDGALSGHVIRYGKAMGRAHRMGPIPMGAIPFEDLGFFETWLNTFVSEVSTGVRRIVRANETITAPSGFREAGPGVGDLTTYGINVHVSTLFLLNMARVTYRVTFTYRDCKHASMQLTRRHWIFRYTDGQASEVDGDGVVGYYPLLSAATPEFSYGSYSDGGIVTDVVDGPGASLASAVASLEGYFEFVPGTIAAPLGPPLRIPIPLVAFQLPQTALRSNDDEFADDDDEYDEESSDDEAS</sequence>
<dbReference type="Gene3D" id="2.60.40.1470">
    <property type="entry name" value="ApaG domain"/>
    <property type="match status" value="1"/>
</dbReference>
<evidence type="ECO:0000259" key="2">
    <source>
        <dbReference type="PROSITE" id="PS51087"/>
    </source>
</evidence>
<dbReference type="VEuPathDB" id="FungiDB:SDRG_04328"/>
<dbReference type="PROSITE" id="PS51087">
    <property type="entry name" value="APAG"/>
    <property type="match status" value="1"/>
</dbReference>
<dbReference type="RefSeq" id="XP_008608219.1">
    <property type="nucleotide sequence ID" value="XM_008609997.1"/>
</dbReference>
<dbReference type="Gene3D" id="1.20.1280.50">
    <property type="match status" value="1"/>
</dbReference>